<dbReference type="Proteomes" id="UP001054837">
    <property type="component" value="Unassembled WGS sequence"/>
</dbReference>
<accession>A0AAV4QRH3</accession>
<keyword evidence="2" id="KW-1185">Reference proteome</keyword>
<dbReference type="AlphaFoldDB" id="A0AAV4QRH3"/>
<name>A0AAV4QRH3_9ARAC</name>
<protein>
    <submittedName>
        <fullName evidence="1">Uncharacterized protein</fullName>
    </submittedName>
</protein>
<proteinExistence type="predicted"/>
<organism evidence="1 2">
    <name type="scientific">Caerostris darwini</name>
    <dbReference type="NCBI Taxonomy" id="1538125"/>
    <lineage>
        <taxon>Eukaryota</taxon>
        <taxon>Metazoa</taxon>
        <taxon>Ecdysozoa</taxon>
        <taxon>Arthropoda</taxon>
        <taxon>Chelicerata</taxon>
        <taxon>Arachnida</taxon>
        <taxon>Araneae</taxon>
        <taxon>Araneomorphae</taxon>
        <taxon>Entelegynae</taxon>
        <taxon>Araneoidea</taxon>
        <taxon>Araneidae</taxon>
        <taxon>Caerostris</taxon>
    </lineage>
</organism>
<sequence length="128" mass="14595">MAAFEVSGMLPEESDREFYLKNLVSRPRERMARKKTISTLTTKVMIDLPYRRESDERALGVTGQPCVSERWVMLRPPFCWAPATQVEACFVIHSTVSMNGVITAGENPFQFNFRRKVLLRDGVIARVG</sequence>
<evidence type="ECO:0000313" key="2">
    <source>
        <dbReference type="Proteomes" id="UP001054837"/>
    </source>
</evidence>
<evidence type="ECO:0000313" key="1">
    <source>
        <dbReference type="EMBL" id="GIY11869.1"/>
    </source>
</evidence>
<reference evidence="1 2" key="1">
    <citation type="submission" date="2021-06" db="EMBL/GenBank/DDBJ databases">
        <title>Caerostris darwini draft genome.</title>
        <authorList>
            <person name="Kono N."/>
            <person name="Arakawa K."/>
        </authorList>
    </citation>
    <scope>NUCLEOTIDE SEQUENCE [LARGE SCALE GENOMIC DNA]</scope>
</reference>
<comment type="caution">
    <text evidence="1">The sequence shown here is derived from an EMBL/GenBank/DDBJ whole genome shotgun (WGS) entry which is preliminary data.</text>
</comment>
<dbReference type="EMBL" id="BPLQ01004971">
    <property type="protein sequence ID" value="GIY11869.1"/>
    <property type="molecule type" value="Genomic_DNA"/>
</dbReference>
<gene>
    <name evidence="1" type="ORF">CDAR_29761</name>
</gene>